<comment type="similarity">
    <text evidence="2 8">Belongs to the cytochrome c oxidase subunit 3 family.</text>
</comment>
<feature type="transmembrane region" description="Helical" evidence="9">
    <location>
        <begin position="40"/>
        <end position="57"/>
    </location>
</feature>
<dbReference type="InterPro" id="IPR035973">
    <property type="entry name" value="Cyt_c_oxidase_su3-like_sf"/>
</dbReference>
<evidence type="ECO:0000256" key="3">
    <source>
        <dbReference type="ARBA" id="ARBA00015944"/>
    </source>
</evidence>
<evidence type="ECO:0000256" key="2">
    <source>
        <dbReference type="ARBA" id="ARBA00010581"/>
    </source>
</evidence>
<evidence type="ECO:0000256" key="6">
    <source>
        <dbReference type="ARBA" id="ARBA00022989"/>
    </source>
</evidence>
<dbReference type="PROSITE" id="PS50253">
    <property type="entry name" value="COX3"/>
    <property type="match status" value="1"/>
</dbReference>
<keyword evidence="7 9" id="KW-0472">Membrane</keyword>
<proteinExistence type="inferred from homology"/>
<dbReference type="Gene3D" id="1.10.287.70">
    <property type="match status" value="1"/>
</dbReference>
<dbReference type="SUPFAM" id="SSF81452">
    <property type="entry name" value="Cytochrome c oxidase subunit III-like"/>
    <property type="match status" value="1"/>
</dbReference>
<comment type="function">
    <text evidence="8">Component of the cytochrome c oxidase, the last enzyme in the mitochondrial electron transport chain which drives oxidative phosphorylation. The respiratory chain contains 3 multisubunit complexes succinate dehydrogenase (complex II, CII), ubiquinol-cytochrome c oxidoreductase (cytochrome b-c1 complex, complex III, CIII) and cytochrome c oxidase (complex IV, CIV), that cooperate to transfer electrons derived from NADH and succinate to molecular oxygen, creating an electrochemical gradient over the inner membrane that drives transmembrane transport and the ATP synthase. Cytochrome c oxidase is the component of the respiratory chain that catalyzes the reduction of oxygen to water. Electrons originating from reduced cytochrome c in the intermembrane space (IMS) are transferred via the dinuclear copper A center (CU(A)) of subunit 2 and heme A of subunit 1 to the active site in subunit 1, a binuclear center (BNC) formed by heme A3 and copper B (CU(B)). The BNC reduces molecular oxygen to 2 water molecules using 4 electrons from cytochrome c in the IMS and 4 protons from the mitochondrial matrix.</text>
</comment>
<dbReference type="EMBL" id="MF443235">
    <property type="protein sequence ID" value="AUT13418.1"/>
    <property type="molecule type" value="Genomic_DNA"/>
</dbReference>
<feature type="transmembrane region" description="Helical" evidence="9">
    <location>
        <begin position="160"/>
        <end position="178"/>
    </location>
</feature>
<evidence type="ECO:0000256" key="8">
    <source>
        <dbReference type="RuleBase" id="RU003375"/>
    </source>
</evidence>
<evidence type="ECO:0000259" key="10">
    <source>
        <dbReference type="PROSITE" id="PS50253"/>
    </source>
</evidence>
<sequence>MMKNHQFHLVDPSPWPIIMSLIMMNFTSTFIMMMNTKNNIYFLLSMMIMLWTMILWWRDIQRESTFQGLHTSYIMKSIKYGMILFIFSEIFFFLSFFWNFFHHSLVPSQEIGLNWPPKNILTLNPMHIPLINTLILLSSGISVTWTHASINNKKFKKTKFSLMLTMIMGMYFSLLQIFEYKETSFSISDSIYGSSFFITTGFHGIHVMIGIMFLFYAFYRLNFIFISNKHNLNLEMAIWYWHFVDIIWLFLYITIYWWSK</sequence>
<organism evidence="11">
    <name type="scientific">Mycopsylla gardenensis</name>
    <dbReference type="NCBI Taxonomy" id="2008466"/>
    <lineage>
        <taxon>Eukaryota</taxon>
        <taxon>Metazoa</taxon>
        <taxon>Ecdysozoa</taxon>
        <taxon>Arthropoda</taxon>
        <taxon>Hexapoda</taxon>
        <taxon>Insecta</taxon>
        <taxon>Pterygota</taxon>
        <taxon>Neoptera</taxon>
        <taxon>Paraneoptera</taxon>
        <taxon>Hemiptera</taxon>
        <taxon>Sternorrhyncha</taxon>
        <taxon>Psylloidea</taxon>
        <taxon>Carsidaridae</taxon>
        <taxon>Homotominae</taxon>
        <taxon>Mycopsylla</taxon>
    </lineage>
</organism>
<comment type="subcellular location">
    <subcellularLocation>
        <location evidence="1">Membrane</location>
        <topology evidence="1">Multi-pass membrane protein</topology>
    </subcellularLocation>
</comment>
<feature type="domain" description="Heme-copper oxidase subunit III family profile" evidence="10">
    <location>
        <begin position="3"/>
        <end position="260"/>
    </location>
</feature>
<reference evidence="11" key="1">
    <citation type="submission" date="2017-07" db="EMBL/GenBank/DDBJ databases">
        <authorList>
            <person name="Sun Z.S."/>
            <person name="Albrecht U."/>
            <person name="Echele G."/>
            <person name="Lee C.C."/>
        </authorList>
    </citation>
    <scope>NUCLEOTIDE SEQUENCE</scope>
</reference>
<keyword evidence="5" id="KW-1278">Translocase</keyword>
<evidence type="ECO:0000256" key="1">
    <source>
        <dbReference type="ARBA" id="ARBA00004141"/>
    </source>
</evidence>
<feature type="transmembrane region" description="Helical" evidence="9">
    <location>
        <begin position="126"/>
        <end position="148"/>
    </location>
</feature>
<feature type="transmembrane region" description="Helical" evidence="9">
    <location>
        <begin position="78"/>
        <end position="98"/>
    </location>
</feature>
<dbReference type="GO" id="GO:0006123">
    <property type="term" value="P:mitochondrial electron transport, cytochrome c to oxygen"/>
    <property type="evidence" value="ECO:0007669"/>
    <property type="project" value="TreeGrafter"/>
</dbReference>
<accession>A0A343SSK0</accession>
<protein>
    <recommendedName>
        <fullName evidence="3 8">Cytochrome c oxidase subunit 3</fullName>
    </recommendedName>
</protein>
<name>A0A343SSK0_9HEMI</name>
<feature type="transmembrane region" description="Helical" evidence="9">
    <location>
        <begin position="12"/>
        <end position="34"/>
    </location>
</feature>
<dbReference type="Pfam" id="PF00510">
    <property type="entry name" value="COX3"/>
    <property type="match status" value="1"/>
</dbReference>
<keyword evidence="8 11" id="KW-0496">Mitochondrion</keyword>
<evidence type="ECO:0000256" key="4">
    <source>
        <dbReference type="ARBA" id="ARBA00022692"/>
    </source>
</evidence>
<dbReference type="InterPro" id="IPR013833">
    <property type="entry name" value="Cyt_c_oxidase_su3_a-hlx"/>
</dbReference>
<geneLocation type="mitochondrion" evidence="11"/>
<feature type="transmembrane region" description="Helical" evidence="9">
    <location>
        <begin position="190"/>
        <end position="218"/>
    </location>
</feature>
<dbReference type="InterPro" id="IPR000298">
    <property type="entry name" value="Cyt_c_oxidase-like_su3"/>
</dbReference>
<keyword evidence="4 8" id="KW-0812">Transmembrane</keyword>
<dbReference type="PANTHER" id="PTHR11403">
    <property type="entry name" value="CYTOCHROME C OXIDASE SUBUNIT III"/>
    <property type="match status" value="1"/>
</dbReference>
<dbReference type="InterPro" id="IPR024791">
    <property type="entry name" value="Cyt_c/ubiquinol_Oxase_su3"/>
</dbReference>
<dbReference type="Gene3D" id="1.20.120.80">
    <property type="entry name" value="Cytochrome c oxidase, subunit III, four-helix bundle"/>
    <property type="match status" value="1"/>
</dbReference>
<gene>
    <name evidence="11" type="primary">cox3</name>
</gene>
<dbReference type="GO" id="GO:0004129">
    <property type="term" value="F:cytochrome-c oxidase activity"/>
    <property type="evidence" value="ECO:0007669"/>
    <property type="project" value="InterPro"/>
</dbReference>
<dbReference type="PANTHER" id="PTHR11403:SF7">
    <property type="entry name" value="CYTOCHROME C OXIDASE SUBUNIT 3"/>
    <property type="match status" value="1"/>
</dbReference>
<dbReference type="AlphaFoldDB" id="A0A343SSK0"/>
<evidence type="ECO:0000256" key="9">
    <source>
        <dbReference type="SAM" id="Phobius"/>
    </source>
</evidence>
<dbReference type="CDD" id="cd01665">
    <property type="entry name" value="Cyt_c_Oxidase_III"/>
    <property type="match status" value="1"/>
</dbReference>
<evidence type="ECO:0000256" key="7">
    <source>
        <dbReference type="ARBA" id="ARBA00023136"/>
    </source>
</evidence>
<evidence type="ECO:0000313" key="11">
    <source>
        <dbReference type="EMBL" id="AUT13418.1"/>
    </source>
</evidence>
<feature type="transmembrane region" description="Helical" evidence="9">
    <location>
        <begin position="239"/>
        <end position="258"/>
    </location>
</feature>
<dbReference type="GO" id="GO:0005739">
    <property type="term" value="C:mitochondrion"/>
    <property type="evidence" value="ECO:0007669"/>
    <property type="project" value="TreeGrafter"/>
</dbReference>
<dbReference type="GO" id="GO:0016020">
    <property type="term" value="C:membrane"/>
    <property type="evidence" value="ECO:0007669"/>
    <property type="project" value="UniProtKB-SubCell"/>
</dbReference>
<evidence type="ECO:0000256" key="5">
    <source>
        <dbReference type="ARBA" id="ARBA00022967"/>
    </source>
</evidence>
<keyword evidence="6 9" id="KW-1133">Transmembrane helix</keyword>
<dbReference type="InterPro" id="IPR033945">
    <property type="entry name" value="Cyt_c_oxase_su3_dom"/>
</dbReference>